<organism evidence="1 2">
    <name type="scientific">Drechslerella dactyloides</name>
    <name type="common">Nematode-trapping fungus</name>
    <name type="synonym">Arthrobotrys dactyloides</name>
    <dbReference type="NCBI Taxonomy" id="74499"/>
    <lineage>
        <taxon>Eukaryota</taxon>
        <taxon>Fungi</taxon>
        <taxon>Dikarya</taxon>
        <taxon>Ascomycota</taxon>
        <taxon>Pezizomycotina</taxon>
        <taxon>Orbiliomycetes</taxon>
        <taxon>Orbiliales</taxon>
        <taxon>Orbiliaceae</taxon>
        <taxon>Drechslerella</taxon>
    </lineage>
</organism>
<dbReference type="Proteomes" id="UP001221413">
    <property type="component" value="Unassembled WGS sequence"/>
</dbReference>
<evidence type="ECO:0000313" key="2">
    <source>
        <dbReference type="Proteomes" id="UP001221413"/>
    </source>
</evidence>
<name>A0AAD6NFJ4_DREDA</name>
<protein>
    <submittedName>
        <fullName evidence="1">Uncharacterized protein</fullName>
    </submittedName>
</protein>
<dbReference type="AlphaFoldDB" id="A0AAD6NFJ4"/>
<accession>A0AAD6NFJ4</accession>
<keyword evidence="2" id="KW-1185">Reference proteome</keyword>
<dbReference type="EMBL" id="JAQGDS010000014">
    <property type="protein sequence ID" value="KAJ6256254.1"/>
    <property type="molecule type" value="Genomic_DNA"/>
</dbReference>
<gene>
    <name evidence="1" type="ORF">Dda_9089</name>
</gene>
<reference evidence="1" key="1">
    <citation type="submission" date="2023-01" db="EMBL/GenBank/DDBJ databases">
        <title>The chitinases involved in constricting ring structure development in the nematode-trapping fungus Drechslerella dactyloides.</title>
        <authorList>
            <person name="Wang R."/>
            <person name="Zhang L."/>
            <person name="Tang P."/>
            <person name="Li S."/>
            <person name="Liang L."/>
        </authorList>
    </citation>
    <scope>NUCLEOTIDE SEQUENCE</scope>
    <source>
        <strain evidence="1">YMF1.00031</strain>
    </source>
</reference>
<sequence length="59" mass="6580">MGRRVNGVFAHSTSYVEVASEKPFSFTVSRPESFVVSNEMLDIKLRISVALRVPLHACL</sequence>
<evidence type="ECO:0000313" key="1">
    <source>
        <dbReference type="EMBL" id="KAJ6256254.1"/>
    </source>
</evidence>
<comment type="caution">
    <text evidence="1">The sequence shown here is derived from an EMBL/GenBank/DDBJ whole genome shotgun (WGS) entry which is preliminary data.</text>
</comment>
<proteinExistence type="predicted"/>